<dbReference type="EC" id="6.3.4.15" evidence="3"/>
<keyword evidence="4" id="KW-1185">Reference proteome</keyword>
<proteinExistence type="predicted"/>
<dbReference type="InterPro" id="IPR045864">
    <property type="entry name" value="aa-tRNA-synth_II/BPL/LPL"/>
</dbReference>
<dbReference type="EMBL" id="JAUDCG010000013">
    <property type="protein sequence ID" value="MDM8156817.1"/>
    <property type="molecule type" value="Genomic_DNA"/>
</dbReference>
<comment type="caution">
    <text evidence="3">The sequence shown here is derived from an EMBL/GenBank/DDBJ whole genome shotgun (WGS) entry which is preliminary data.</text>
</comment>
<evidence type="ECO:0000259" key="2">
    <source>
        <dbReference type="Pfam" id="PF03099"/>
    </source>
</evidence>
<dbReference type="Gene3D" id="3.30.930.10">
    <property type="entry name" value="Bira Bifunctional Protein, Domain 2"/>
    <property type="match status" value="1"/>
</dbReference>
<feature type="domain" description="BPL/LPL catalytic" evidence="2">
    <location>
        <begin position="19"/>
        <end position="142"/>
    </location>
</feature>
<dbReference type="NCBIfam" id="TIGR00121">
    <property type="entry name" value="birA_ligase"/>
    <property type="match status" value="1"/>
</dbReference>
<dbReference type="InterPro" id="IPR004408">
    <property type="entry name" value="Biotin_CoA_COase_ligase"/>
</dbReference>
<dbReference type="InterPro" id="IPR004143">
    <property type="entry name" value="BPL_LPL_catalytic"/>
</dbReference>
<reference evidence="3 4" key="2">
    <citation type="submission" date="2023-06" db="EMBL/GenBank/DDBJ databases">
        <title>Identification and characterization of horizontal gene transfer across gut microbiota members of farm animals based on homology search.</title>
        <authorList>
            <person name="Schwarzerova J."/>
            <person name="Nykrynova M."/>
            <person name="Jureckova K."/>
            <person name="Cejkova D."/>
            <person name="Rychlik I."/>
        </authorList>
    </citation>
    <scope>NUCLEOTIDE SEQUENCE [LARGE SCALE GENOMIC DNA]</scope>
    <source>
        <strain evidence="3 4">ET39</strain>
    </source>
</reference>
<dbReference type="Gene3D" id="2.30.30.100">
    <property type="match status" value="1"/>
</dbReference>
<evidence type="ECO:0000256" key="1">
    <source>
        <dbReference type="ARBA" id="ARBA00022598"/>
    </source>
</evidence>
<gene>
    <name evidence="3" type="ORF">QUV96_04090</name>
</gene>
<dbReference type="SUPFAM" id="SSF55681">
    <property type="entry name" value="Class II aaRS and biotin synthetases"/>
    <property type="match status" value="1"/>
</dbReference>
<name>A0ABT7UB29_9FIRM</name>
<dbReference type="PANTHER" id="PTHR12835">
    <property type="entry name" value="BIOTIN PROTEIN LIGASE"/>
    <property type="match status" value="1"/>
</dbReference>
<protein>
    <submittedName>
        <fullName evidence="3">Biotin--[acetyl-CoA-carboxylase] ligase</fullName>
        <ecNumber evidence="3">6.3.4.15</ecNumber>
    </submittedName>
</protein>
<dbReference type="Proteomes" id="UP001529340">
    <property type="component" value="Unassembled WGS sequence"/>
</dbReference>
<dbReference type="GO" id="GO:0004077">
    <property type="term" value="F:biotin--[biotin carboxyl-carrier protein] ligase activity"/>
    <property type="evidence" value="ECO:0007669"/>
    <property type="project" value="UniProtKB-EC"/>
</dbReference>
<keyword evidence="1 3" id="KW-0436">Ligase</keyword>
<dbReference type="Pfam" id="PF03099">
    <property type="entry name" value="BPL_LplA_LipB"/>
    <property type="match status" value="1"/>
</dbReference>
<dbReference type="RefSeq" id="WP_289607284.1">
    <property type="nucleotide sequence ID" value="NZ_JAUDCG010000013.1"/>
</dbReference>
<dbReference type="CDD" id="cd16442">
    <property type="entry name" value="BPL"/>
    <property type="match status" value="1"/>
</dbReference>
<organism evidence="3 4">
    <name type="scientific">Amedibacillus dolichus</name>
    <dbReference type="NCBI Taxonomy" id="31971"/>
    <lineage>
        <taxon>Bacteria</taxon>
        <taxon>Bacillati</taxon>
        <taxon>Bacillota</taxon>
        <taxon>Erysipelotrichia</taxon>
        <taxon>Erysipelotrichales</taxon>
        <taxon>Erysipelotrichaceae</taxon>
        <taxon>Amedibacillus</taxon>
    </lineage>
</organism>
<evidence type="ECO:0000313" key="3">
    <source>
        <dbReference type="EMBL" id="MDM8156817.1"/>
    </source>
</evidence>
<sequence length="261" mass="29212">MSTSKMAIPQGWQLLPIVETIPSTNTWLKEHAEHLQDKTILIAREQTQGRGRSDRSFHSARDRGLYLSVLLKETISDLPLTKLTALCALATHRAIKESCQLTTQIKWVNDILCQEHKLAGILCEALYEGTHPKAFVIGFGINVFSQEFPPMDNQPGAIADFSPITPSMSALTFALLRHLDLCLQHIDDPKEMEEYRMASCVLHHTVQIQEGNRSYPADVIGIDDDGALQIRVGTKVRTLRSAEIHIRPANDVPSKTNRNAR</sequence>
<accession>A0ABT7UB29</accession>
<reference evidence="4" key="1">
    <citation type="submission" date="2023-06" db="EMBL/GenBank/DDBJ databases">
        <title>Identification and characterization of horizontal gene transfer across gut microbiota members of farm animals based on homology search.</title>
        <authorList>
            <person name="Zeman M."/>
            <person name="Kubasova T."/>
            <person name="Jahodarova E."/>
            <person name="Nykrynova M."/>
            <person name="Rychlik I."/>
        </authorList>
    </citation>
    <scope>NUCLEOTIDE SEQUENCE [LARGE SCALE GENOMIC DNA]</scope>
    <source>
        <strain evidence="4">ET39</strain>
    </source>
</reference>
<evidence type="ECO:0000313" key="4">
    <source>
        <dbReference type="Proteomes" id="UP001529340"/>
    </source>
</evidence>
<dbReference type="PANTHER" id="PTHR12835:SF5">
    <property type="entry name" value="BIOTIN--PROTEIN LIGASE"/>
    <property type="match status" value="1"/>
</dbReference>